<dbReference type="Pfam" id="PF02405">
    <property type="entry name" value="MlaE"/>
    <property type="match status" value="1"/>
</dbReference>
<dbReference type="PhylomeDB" id="A7IMU2"/>
<dbReference type="AlphaFoldDB" id="A7IMU2"/>
<dbReference type="SUPFAM" id="SSF52091">
    <property type="entry name" value="SpoIIaa-like"/>
    <property type="match status" value="1"/>
</dbReference>
<dbReference type="NCBIfam" id="TIGR00056">
    <property type="entry name" value="MlaE family lipid ABC transporter permease subunit"/>
    <property type="match status" value="1"/>
</dbReference>
<dbReference type="InterPro" id="IPR036513">
    <property type="entry name" value="STAS_dom_sf"/>
</dbReference>
<evidence type="ECO:0000259" key="4">
    <source>
        <dbReference type="PROSITE" id="PS50801"/>
    </source>
</evidence>
<feature type="signal peptide" evidence="3">
    <location>
        <begin position="1"/>
        <end position="23"/>
    </location>
</feature>
<feature type="transmembrane region" description="Helical" evidence="2">
    <location>
        <begin position="352"/>
        <end position="374"/>
    </location>
</feature>
<evidence type="ECO:0000313" key="6">
    <source>
        <dbReference type="Proteomes" id="UP000002417"/>
    </source>
</evidence>
<keyword evidence="2" id="KW-0812">Transmembrane</keyword>
<dbReference type="PANTHER" id="PTHR30188:SF3">
    <property type="entry name" value="ABC TRANSPORTER PERMEASE"/>
    <property type="match status" value="1"/>
</dbReference>
<dbReference type="InterPro" id="IPR002645">
    <property type="entry name" value="STAS_dom"/>
</dbReference>
<dbReference type="InterPro" id="IPR003453">
    <property type="entry name" value="ABC_MlaE_roteobac"/>
</dbReference>
<feature type="transmembrane region" description="Helical" evidence="2">
    <location>
        <begin position="268"/>
        <end position="288"/>
    </location>
</feature>
<dbReference type="eggNOG" id="COG0767">
    <property type="taxonomic scope" value="Bacteria"/>
</dbReference>
<feature type="transmembrane region" description="Helical" evidence="2">
    <location>
        <begin position="411"/>
        <end position="434"/>
    </location>
</feature>
<keyword evidence="2" id="KW-0472">Membrane</keyword>
<dbReference type="STRING" id="78245.Xaut_4113"/>
<evidence type="ECO:0000256" key="3">
    <source>
        <dbReference type="SAM" id="SignalP"/>
    </source>
</evidence>
<keyword evidence="2" id="KW-1133">Transmembrane helix</keyword>
<feature type="transmembrane region" description="Helical" evidence="2">
    <location>
        <begin position="308"/>
        <end position="331"/>
    </location>
</feature>
<evidence type="ECO:0000256" key="1">
    <source>
        <dbReference type="ARBA" id="ARBA00003787"/>
    </source>
</evidence>
<feature type="transmembrane region" description="Helical" evidence="2">
    <location>
        <begin position="228"/>
        <end position="247"/>
    </location>
</feature>
<dbReference type="InterPro" id="IPR030802">
    <property type="entry name" value="Permease_MalE"/>
</dbReference>
<comment type="function">
    <text evidence="1">Could be part of an ABC transporter complex.</text>
</comment>
<evidence type="ECO:0000256" key="2">
    <source>
        <dbReference type="SAM" id="Phobius"/>
    </source>
</evidence>
<dbReference type="GO" id="GO:0005548">
    <property type="term" value="F:phospholipid transporter activity"/>
    <property type="evidence" value="ECO:0007669"/>
    <property type="project" value="TreeGrafter"/>
</dbReference>
<feature type="transmembrane region" description="Helical" evidence="2">
    <location>
        <begin position="454"/>
        <end position="472"/>
    </location>
</feature>
<protein>
    <recommendedName>
        <fullName evidence="4">STAS domain-containing protein</fullName>
    </recommendedName>
</protein>
<feature type="chain" id="PRO_5002711086" description="STAS domain-containing protein" evidence="3">
    <location>
        <begin position="24"/>
        <end position="474"/>
    </location>
</feature>
<dbReference type="HOGENOM" id="CLU_045686_0_0_5"/>
<dbReference type="GO" id="GO:0043190">
    <property type="term" value="C:ATP-binding cassette (ABC) transporter complex"/>
    <property type="evidence" value="ECO:0007669"/>
    <property type="project" value="InterPro"/>
</dbReference>
<name>A7IMU2_XANP2</name>
<dbReference type="Gene3D" id="3.30.750.24">
    <property type="entry name" value="STAS domain"/>
    <property type="match status" value="1"/>
</dbReference>
<dbReference type="PANTHER" id="PTHR30188">
    <property type="entry name" value="ABC TRANSPORTER PERMEASE PROTEIN-RELATED"/>
    <property type="match status" value="1"/>
</dbReference>
<gene>
    <name evidence="5" type="ordered locus">Xaut_4113</name>
</gene>
<evidence type="ECO:0000313" key="5">
    <source>
        <dbReference type="EMBL" id="ABS69335.1"/>
    </source>
</evidence>
<dbReference type="Proteomes" id="UP000002417">
    <property type="component" value="Chromosome"/>
</dbReference>
<accession>A7IMU2</accession>
<dbReference type="PROSITE" id="PS50801">
    <property type="entry name" value="STAS"/>
    <property type="match status" value="1"/>
</dbReference>
<keyword evidence="3" id="KW-0732">Signal</keyword>
<dbReference type="eggNOG" id="COG1366">
    <property type="taxonomic scope" value="Bacteria"/>
</dbReference>
<feature type="domain" description="STAS" evidence="4">
    <location>
        <begin position="104"/>
        <end position="197"/>
    </location>
</feature>
<dbReference type="EMBL" id="CP000781">
    <property type="protein sequence ID" value="ABS69335.1"/>
    <property type="molecule type" value="Genomic_DNA"/>
</dbReference>
<reference evidence="5 6" key="1">
    <citation type="submission" date="2007-07" db="EMBL/GenBank/DDBJ databases">
        <title>Complete sequence of chromosome of Xanthobacter autotrophicus Py2.</title>
        <authorList>
            <consortium name="US DOE Joint Genome Institute"/>
            <person name="Copeland A."/>
            <person name="Lucas S."/>
            <person name="Lapidus A."/>
            <person name="Barry K."/>
            <person name="Glavina del Rio T."/>
            <person name="Hammon N."/>
            <person name="Israni S."/>
            <person name="Dalin E."/>
            <person name="Tice H."/>
            <person name="Pitluck S."/>
            <person name="Sims D."/>
            <person name="Brettin T."/>
            <person name="Bruce D."/>
            <person name="Detter J.C."/>
            <person name="Han C."/>
            <person name="Tapia R."/>
            <person name="Brainard J."/>
            <person name="Schmutz J."/>
            <person name="Larimer F."/>
            <person name="Land M."/>
            <person name="Hauser L."/>
            <person name="Kyrpides N."/>
            <person name="Kim E."/>
            <person name="Ensigns S.A."/>
            <person name="Richardson P."/>
        </authorList>
    </citation>
    <scope>NUCLEOTIDE SEQUENCE [LARGE SCALE GENOMIC DNA]</scope>
    <source>
        <strain evidence="6">ATCC BAA-1158 / Py2</strain>
    </source>
</reference>
<sequence length="474" mass="51373">MISTRRRLVCMANLSFVWSLECASTGAGPAAYRIAAGGTERVSGRLRVRRDTRHPYAGRQAVRGWGIGSVNPGRIARCLRQQGTGRRRSVSRRAHGDQALPHASLISVHSQDDRLTVAGRGAWTSEYADELEQAVDDTARSYANPKGIEIDLSAVERMDTFGALLFERLKRSWKGTGVEPQVKGLAPRYKVLIEEMGRMGQEQPPPARRHEAILERFGHETVNVAADAAALLNFVGASVAAMGRVLLRPRSFRFTAMVNQMDRVGLRAVPIIVLITFLIGCILAQQGIFNFRRFGADIYVVDMVGVLVLRELGVLIVAIMIAGRSGSAYTAELGSMRMREEIDALRVMGFDPVEVLVVPRLLALIIALPLLTFIGSMSSLLGAGLVSWGYGGITPDVFLDRLKGAIDMDQFNVGMIKAPFMAATIGIVACLEGLRVGGSAESLGAHTTASVVKAIFLVIVMDGVFAMFFAAIDM</sequence>
<proteinExistence type="predicted"/>
<organism evidence="5 6">
    <name type="scientific">Xanthobacter autotrophicus (strain ATCC BAA-1158 / Py2)</name>
    <dbReference type="NCBI Taxonomy" id="78245"/>
    <lineage>
        <taxon>Bacteria</taxon>
        <taxon>Pseudomonadati</taxon>
        <taxon>Pseudomonadota</taxon>
        <taxon>Alphaproteobacteria</taxon>
        <taxon>Hyphomicrobiales</taxon>
        <taxon>Xanthobacteraceae</taxon>
        <taxon>Xanthobacter</taxon>
    </lineage>
</organism>
<keyword evidence="6" id="KW-1185">Reference proteome</keyword>
<dbReference type="KEGG" id="xau:Xaut_4113"/>